<accession>A0AAV3SQF8</accession>
<keyword evidence="1" id="KW-0472">Membrane</keyword>
<dbReference type="Proteomes" id="UP001501425">
    <property type="component" value="Unassembled WGS sequence"/>
</dbReference>
<organism evidence="2 3">
    <name type="scientific">Halorubrum ejinorense</name>
    <dbReference type="NCBI Taxonomy" id="425309"/>
    <lineage>
        <taxon>Archaea</taxon>
        <taxon>Methanobacteriati</taxon>
        <taxon>Methanobacteriota</taxon>
        <taxon>Stenosarchaea group</taxon>
        <taxon>Halobacteria</taxon>
        <taxon>Halobacteriales</taxon>
        <taxon>Haloferacaceae</taxon>
        <taxon>Halorubrum</taxon>
    </lineage>
</organism>
<keyword evidence="1" id="KW-1133">Transmembrane helix</keyword>
<gene>
    <name evidence="2" type="ORF">GCM10008994_09260</name>
</gene>
<feature type="transmembrane region" description="Helical" evidence="1">
    <location>
        <begin position="7"/>
        <end position="26"/>
    </location>
</feature>
<reference evidence="2" key="1">
    <citation type="journal article" date="2014" name="Int. J. Syst. Evol. Microbiol.">
        <title>Complete genome sequence of Corynebacterium casei LMG S-19264T (=DSM 44701T), isolated from a smear-ripened cheese.</title>
        <authorList>
            <consortium name="US DOE Joint Genome Institute (JGI-PGF)"/>
            <person name="Walter F."/>
            <person name="Albersmeier A."/>
            <person name="Kalinowski J."/>
            <person name="Ruckert C."/>
        </authorList>
    </citation>
    <scope>NUCLEOTIDE SEQUENCE</scope>
    <source>
        <strain evidence="2">JCM 14265</strain>
    </source>
</reference>
<protein>
    <submittedName>
        <fullName evidence="2">Uncharacterized protein</fullName>
    </submittedName>
</protein>
<proteinExistence type="predicted"/>
<dbReference type="EMBL" id="BAAADQ010000003">
    <property type="protein sequence ID" value="GAA0536319.1"/>
    <property type="molecule type" value="Genomic_DNA"/>
</dbReference>
<keyword evidence="1" id="KW-0812">Transmembrane</keyword>
<dbReference type="InterPro" id="IPR055693">
    <property type="entry name" value="DUF7269"/>
</dbReference>
<comment type="caution">
    <text evidence="2">The sequence shown here is derived from an EMBL/GenBank/DDBJ whole genome shotgun (WGS) entry which is preliminary data.</text>
</comment>
<dbReference type="AlphaFoldDB" id="A0AAV3SQF8"/>
<evidence type="ECO:0000313" key="2">
    <source>
        <dbReference type="EMBL" id="GAA0536319.1"/>
    </source>
</evidence>
<evidence type="ECO:0000313" key="3">
    <source>
        <dbReference type="Proteomes" id="UP001501425"/>
    </source>
</evidence>
<feature type="transmembrane region" description="Helical" evidence="1">
    <location>
        <begin position="32"/>
        <end position="53"/>
    </location>
</feature>
<reference evidence="2" key="2">
    <citation type="submission" date="2023-12" db="EMBL/GenBank/DDBJ databases">
        <authorList>
            <person name="Sun Q."/>
            <person name="Inoue M."/>
        </authorList>
    </citation>
    <scope>NUCLEOTIDE SEQUENCE</scope>
    <source>
        <strain evidence="2">JCM 14265</strain>
    </source>
</reference>
<dbReference type="Pfam" id="PF23933">
    <property type="entry name" value="DUF7269"/>
    <property type="match status" value="1"/>
</dbReference>
<sequence>MTRDSVVRPLVLAGVVAVGVGLLAALDRGVAAAISPSSVVVALIGVLGVVQGLRYANARRDRRRLATDPGEPERRAQAAVPGADLDERIATVIASSPRSYRDRRDFRDRVREVALAAVARERNCSEEAAAAALDDGTWTDDRVAAAFFDARTEYPVRLRLSAGLRGRSNYWYGLRAAIDEIDRIESGGNA</sequence>
<evidence type="ECO:0000256" key="1">
    <source>
        <dbReference type="SAM" id="Phobius"/>
    </source>
</evidence>
<name>A0AAV3SQF8_9EURY</name>